<name>A0ACB9BB06_ARCLA</name>
<keyword evidence="2" id="KW-1185">Reference proteome</keyword>
<dbReference type="EMBL" id="CM042052">
    <property type="protein sequence ID" value="KAI3719569.1"/>
    <property type="molecule type" value="Genomic_DNA"/>
</dbReference>
<evidence type="ECO:0000313" key="1">
    <source>
        <dbReference type="EMBL" id="KAI3719569.1"/>
    </source>
</evidence>
<organism evidence="1 2">
    <name type="scientific">Arctium lappa</name>
    <name type="common">Greater burdock</name>
    <name type="synonym">Lappa major</name>
    <dbReference type="NCBI Taxonomy" id="4217"/>
    <lineage>
        <taxon>Eukaryota</taxon>
        <taxon>Viridiplantae</taxon>
        <taxon>Streptophyta</taxon>
        <taxon>Embryophyta</taxon>
        <taxon>Tracheophyta</taxon>
        <taxon>Spermatophyta</taxon>
        <taxon>Magnoliopsida</taxon>
        <taxon>eudicotyledons</taxon>
        <taxon>Gunneridae</taxon>
        <taxon>Pentapetalae</taxon>
        <taxon>asterids</taxon>
        <taxon>campanulids</taxon>
        <taxon>Asterales</taxon>
        <taxon>Asteraceae</taxon>
        <taxon>Carduoideae</taxon>
        <taxon>Cardueae</taxon>
        <taxon>Arctiinae</taxon>
        <taxon>Arctium</taxon>
    </lineage>
</organism>
<dbReference type="Proteomes" id="UP001055879">
    <property type="component" value="Linkage Group LG06"/>
</dbReference>
<reference evidence="1 2" key="2">
    <citation type="journal article" date="2022" name="Mol. Ecol. Resour.">
        <title>The genomes of chicory, endive, great burdock and yacon provide insights into Asteraceae paleo-polyploidization history and plant inulin production.</title>
        <authorList>
            <person name="Fan W."/>
            <person name="Wang S."/>
            <person name="Wang H."/>
            <person name="Wang A."/>
            <person name="Jiang F."/>
            <person name="Liu H."/>
            <person name="Zhao H."/>
            <person name="Xu D."/>
            <person name="Zhang Y."/>
        </authorList>
    </citation>
    <scope>NUCLEOTIDE SEQUENCE [LARGE SCALE GENOMIC DNA]</scope>
    <source>
        <strain evidence="2">cv. Niubang</strain>
    </source>
</reference>
<sequence>MFFLLEECIPEGRAYRFPCEEDVGGSRCEKDKAVRYSEVYIKDKEELPSVVHLVLGLLFERANAVFVAFELETRSSVRYSPNHLSSDVESRSCHLTLRLTAHPLNFPKKPRSILIDLTLLLPAHSPILRGEKLSLSLMGDEVEDMKSEGGIGFEMSSFSCNELAKRILGFLTTPILIFLQWLQQLMVIVMVQVADNGGRNDYQFTTPADAETLVATAAVLVRTLEMEWPVWPSTGFLEGCRHLFIWRSHRVSEMGSVKGSSFEGLSDGDEEIRRDRCIHGDVFVDQCLVF</sequence>
<comment type="caution">
    <text evidence="1">The sequence shown here is derived from an EMBL/GenBank/DDBJ whole genome shotgun (WGS) entry which is preliminary data.</text>
</comment>
<gene>
    <name evidence="1" type="ORF">L6452_20471</name>
</gene>
<protein>
    <submittedName>
        <fullName evidence="1">Uncharacterized protein</fullName>
    </submittedName>
</protein>
<reference evidence="2" key="1">
    <citation type="journal article" date="2022" name="Mol. Ecol. Resour.">
        <title>The genomes of chicory, endive, great burdock and yacon provide insights into Asteraceae palaeo-polyploidization history and plant inulin production.</title>
        <authorList>
            <person name="Fan W."/>
            <person name="Wang S."/>
            <person name="Wang H."/>
            <person name="Wang A."/>
            <person name="Jiang F."/>
            <person name="Liu H."/>
            <person name="Zhao H."/>
            <person name="Xu D."/>
            <person name="Zhang Y."/>
        </authorList>
    </citation>
    <scope>NUCLEOTIDE SEQUENCE [LARGE SCALE GENOMIC DNA]</scope>
    <source>
        <strain evidence="2">cv. Niubang</strain>
    </source>
</reference>
<accession>A0ACB9BB06</accession>
<proteinExistence type="predicted"/>
<evidence type="ECO:0000313" key="2">
    <source>
        <dbReference type="Proteomes" id="UP001055879"/>
    </source>
</evidence>